<reference evidence="2 3" key="2">
    <citation type="submission" date="2018-11" db="EMBL/GenBank/DDBJ databases">
        <authorList>
            <consortium name="Pathogen Informatics"/>
        </authorList>
    </citation>
    <scope>NUCLEOTIDE SEQUENCE [LARGE SCALE GENOMIC DNA]</scope>
</reference>
<sequence length="167" mass="18299">MALVNKMMRDASDTAGSKETFCVNRYQGSVVTKENPMAQSKLVDARSCMLACVLHEEENCEFASYSVSSGHPTCKLYRRGIEDAVVRVNNKDSDVFQLLKSCQNSKKKKISDISSMADMVTEEVVAWVDLVLVVEVQALVEVGECGLLGVYAKVARQCLDGVSSVSF</sequence>
<dbReference type="InterPro" id="IPR003609">
    <property type="entry name" value="Pan_app"/>
</dbReference>
<organism evidence="4">
    <name type="scientific">Soboliphyme baturini</name>
    <dbReference type="NCBI Taxonomy" id="241478"/>
    <lineage>
        <taxon>Eukaryota</taxon>
        <taxon>Metazoa</taxon>
        <taxon>Ecdysozoa</taxon>
        <taxon>Nematoda</taxon>
        <taxon>Enoplea</taxon>
        <taxon>Dorylaimia</taxon>
        <taxon>Dioctophymatida</taxon>
        <taxon>Dioctophymatoidea</taxon>
        <taxon>Soboliphymatidae</taxon>
        <taxon>Soboliphyme</taxon>
    </lineage>
</organism>
<evidence type="ECO:0000313" key="3">
    <source>
        <dbReference type="Proteomes" id="UP000270296"/>
    </source>
</evidence>
<name>A0A183IHX2_9BILA</name>
<dbReference type="AlphaFoldDB" id="A0A183IHX2"/>
<dbReference type="Proteomes" id="UP000270296">
    <property type="component" value="Unassembled WGS sequence"/>
</dbReference>
<dbReference type="PROSITE" id="PS50948">
    <property type="entry name" value="PAN"/>
    <property type="match status" value="1"/>
</dbReference>
<gene>
    <name evidence="2" type="ORF">SBAD_LOCUS3217</name>
</gene>
<evidence type="ECO:0000313" key="4">
    <source>
        <dbReference type="WBParaSite" id="SBAD_0000336801-mRNA-1"/>
    </source>
</evidence>
<evidence type="ECO:0000313" key="2">
    <source>
        <dbReference type="EMBL" id="VDP00412.1"/>
    </source>
</evidence>
<protein>
    <submittedName>
        <fullName evidence="4">Apple domain-containing protein</fullName>
    </submittedName>
</protein>
<dbReference type="WBParaSite" id="SBAD_0000336801-mRNA-1">
    <property type="protein sequence ID" value="SBAD_0000336801-mRNA-1"/>
    <property type="gene ID" value="SBAD_0000336801"/>
</dbReference>
<feature type="domain" description="Apple" evidence="1">
    <location>
        <begin position="22"/>
        <end position="102"/>
    </location>
</feature>
<proteinExistence type="predicted"/>
<reference evidence="4" key="1">
    <citation type="submission" date="2016-06" db="UniProtKB">
        <authorList>
            <consortium name="WormBaseParasite"/>
        </authorList>
    </citation>
    <scope>IDENTIFICATION</scope>
</reference>
<accession>A0A183IHX2</accession>
<keyword evidence="3" id="KW-1185">Reference proteome</keyword>
<evidence type="ECO:0000259" key="1">
    <source>
        <dbReference type="PROSITE" id="PS50948"/>
    </source>
</evidence>
<dbReference type="EMBL" id="UZAM01007629">
    <property type="protein sequence ID" value="VDP00412.1"/>
    <property type="molecule type" value="Genomic_DNA"/>
</dbReference>